<sequence>MANGMPRPSNYLSDFSPKARVVRCNHEPQMFPSSNSNSDNPFPYTDQAMFGSRPFLGPNSKEEDPLSLSSFFPFPPPFLDHHDDHLLFPHLQPHQHLTLAEPARDSNQATMTKNKDVDWSKGDWDFLPSTKCYSTMTDQNIPRKRSGKKDRHTKINTLQGPRDRRMRLSVEIARKFFHLQDMLGFDKASKTVEWLLTKSKAAIKELARGFPHMKQYSCSAKSAVSSASECEVVSGIDETTSNGIVVSKGKSTLAGLPKEKKNRQSRKAAFHPLVKETREKARARARERTMKRRLHDQSKQCPHEASPQSLNQLRSSSPFETGEESASHNHDIKSCLPTMVTEEPPSSHSLDHQGPTQVAIEEALVNTSKLSPSSIFNYQHDIDISQGASSNNFLDFPENWGNIDGSRMHYSSYCAMTNMLLSTVNSQERIPSSNFLTSPEIRLPSQFAEFQFCG</sequence>
<dbReference type="AlphaFoldDB" id="A0A834Z2A9"/>
<name>A0A834Z2A9_TETSI</name>
<dbReference type="GO" id="GO:2000032">
    <property type="term" value="P:regulation of secondary shoot formation"/>
    <property type="evidence" value="ECO:0007669"/>
    <property type="project" value="TreeGrafter"/>
</dbReference>
<evidence type="ECO:0000256" key="1">
    <source>
        <dbReference type="ARBA" id="ARBA00004123"/>
    </source>
</evidence>
<keyword evidence="4" id="KW-0804">Transcription</keyword>
<dbReference type="OMA" id="DNMGDRQ"/>
<feature type="domain" description="R" evidence="8">
    <location>
        <begin position="275"/>
        <end position="292"/>
    </location>
</feature>
<evidence type="ECO:0000256" key="3">
    <source>
        <dbReference type="ARBA" id="ARBA00023125"/>
    </source>
</evidence>
<evidence type="ECO:0000256" key="2">
    <source>
        <dbReference type="ARBA" id="ARBA00023015"/>
    </source>
</evidence>
<feature type="region of interest" description="Disordered" evidence="6">
    <location>
        <begin position="255"/>
        <end position="330"/>
    </location>
</feature>
<gene>
    <name evidence="9" type="ORF">HHK36_015035</name>
</gene>
<organism evidence="9 10">
    <name type="scientific">Tetracentron sinense</name>
    <name type="common">Spur-leaf</name>
    <dbReference type="NCBI Taxonomy" id="13715"/>
    <lineage>
        <taxon>Eukaryota</taxon>
        <taxon>Viridiplantae</taxon>
        <taxon>Streptophyta</taxon>
        <taxon>Embryophyta</taxon>
        <taxon>Tracheophyta</taxon>
        <taxon>Spermatophyta</taxon>
        <taxon>Magnoliopsida</taxon>
        <taxon>Trochodendrales</taxon>
        <taxon>Trochodendraceae</taxon>
        <taxon>Tetracentron</taxon>
    </lineage>
</organism>
<evidence type="ECO:0000259" key="8">
    <source>
        <dbReference type="PROSITE" id="PS51370"/>
    </source>
</evidence>
<protein>
    <submittedName>
        <fullName evidence="9">Uncharacterized protein</fullName>
    </submittedName>
</protein>
<dbReference type="PANTHER" id="PTHR31072">
    <property type="entry name" value="TRANSCRIPTION FACTOR TCP4-RELATED"/>
    <property type="match status" value="1"/>
</dbReference>
<evidence type="ECO:0000256" key="6">
    <source>
        <dbReference type="SAM" id="MobiDB-lite"/>
    </source>
</evidence>
<comment type="caution">
    <text evidence="9">The sequence shown here is derived from an EMBL/GenBank/DDBJ whole genome shotgun (WGS) entry which is preliminary data.</text>
</comment>
<dbReference type="Proteomes" id="UP000655225">
    <property type="component" value="Unassembled WGS sequence"/>
</dbReference>
<dbReference type="GO" id="GO:0005634">
    <property type="term" value="C:nucleus"/>
    <property type="evidence" value="ECO:0007669"/>
    <property type="project" value="UniProtKB-SubCell"/>
</dbReference>
<dbReference type="PANTHER" id="PTHR31072:SF226">
    <property type="entry name" value="TRANSCRIPTION FACTOR TCP18"/>
    <property type="match status" value="1"/>
</dbReference>
<dbReference type="GO" id="GO:0003700">
    <property type="term" value="F:DNA-binding transcription factor activity"/>
    <property type="evidence" value="ECO:0007669"/>
    <property type="project" value="InterPro"/>
</dbReference>
<dbReference type="Pfam" id="PF03634">
    <property type="entry name" value="TCP"/>
    <property type="match status" value="1"/>
</dbReference>
<accession>A0A834Z2A9</accession>
<dbReference type="PROSITE" id="PS51369">
    <property type="entry name" value="TCP"/>
    <property type="match status" value="1"/>
</dbReference>
<evidence type="ECO:0000256" key="5">
    <source>
        <dbReference type="ARBA" id="ARBA00023242"/>
    </source>
</evidence>
<keyword evidence="10" id="KW-1185">Reference proteome</keyword>
<feature type="compositionally biased region" description="Basic and acidic residues" evidence="6">
    <location>
        <begin position="273"/>
        <end position="288"/>
    </location>
</feature>
<dbReference type="InterPro" id="IPR005333">
    <property type="entry name" value="Transcription_factor_TCP"/>
</dbReference>
<feature type="domain" description="TCP" evidence="7">
    <location>
        <begin position="148"/>
        <end position="206"/>
    </location>
</feature>
<proteinExistence type="predicted"/>
<dbReference type="GO" id="GO:0043565">
    <property type="term" value="F:sequence-specific DNA binding"/>
    <property type="evidence" value="ECO:0007669"/>
    <property type="project" value="TreeGrafter"/>
</dbReference>
<evidence type="ECO:0000256" key="4">
    <source>
        <dbReference type="ARBA" id="ARBA00023163"/>
    </source>
</evidence>
<keyword evidence="2" id="KW-0805">Transcription regulation</keyword>
<keyword evidence="5" id="KW-0539">Nucleus</keyword>
<dbReference type="InterPro" id="IPR017888">
    <property type="entry name" value="CYC/TB1_R_domain"/>
</dbReference>
<dbReference type="PROSITE" id="PS51370">
    <property type="entry name" value="R"/>
    <property type="match status" value="1"/>
</dbReference>
<dbReference type="InterPro" id="IPR017887">
    <property type="entry name" value="TF_TCP_subgr"/>
</dbReference>
<reference evidence="9 10" key="1">
    <citation type="submission" date="2020-04" db="EMBL/GenBank/DDBJ databases">
        <title>Plant Genome Project.</title>
        <authorList>
            <person name="Zhang R.-G."/>
        </authorList>
    </citation>
    <scope>NUCLEOTIDE SEQUENCE [LARGE SCALE GENOMIC DNA]</scope>
    <source>
        <strain evidence="9">YNK0</strain>
        <tissue evidence="9">Leaf</tissue>
    </source>
</reference>
<evidence type="ECO:0000313" key="9">
    <source>
        <dbReference type="EMBL" id="KAF8399170.1"/>
    </source>
</evidence>
<dbReference type="OrthoDB" id="1896834at2759"/>
<comment type="subcellular location">
    <subcellularLocation>
        <location evidence="1">Nucleus</location>
    </subcellularLocation>
</comment>
<feature type="compositionally biased region" description="Basic residues" evidence="6">
    <location>
        <begin position="260"/>
        <end position="269"/>
    </location>
</feature>
<evidence type="ECO:0000259" key="7">
    <source>
        <dbReference type="PROSITE" id="PS51369"/>
    </source>
</evidence>
<dbReference type="EMBL" id="JABCRI010000010">
    <property type="protein sequence ID" value="KAF8399170.1"/>
    <property type="molecule type" value="Genomic_DNA"/>
</dbReference>
<evidence type="ECO:0000313" key="10">
    <source>
        <dbReference type="Proteomes" id="UP000655225"/>
    </source>
</evidence>
<feature type="compositionally biased region" description="Polar residues" evidence="6">
    <location>
        <begin position="306"/>
        <end position="319"/>
    </location>
</feature>
<keyword evidence="3" id="KW-0238">DNA-binding</keyword>